<organism evidence="1 2">
    <name type="scientific">Paxillus rubicundulus Ve08.2h10</name>
    <dbReference type="NCBI Taxonomy" id="930991"/>
    <lineage>
        <taxon>Eukaryota</taxon>
        <taxon>Fungi</taxon>
        <taxon>Dikarya</taxon>
        <taxon>Basidiomycota</taxon>
        <taxon>Agaricomycotina</taxon>
        <taxon>Agaricomycetes</taxon>
        <taxon>Agaricomycetidae</taxon>
        <taxon>Boletales</taxon>
        <taxon>Paxilineae</taxon>
        <taxon>Paxillaceae</taxon>
        <taxon>Paxillus</taxon>
    </lineage>
</organism>
<dbReference type="InParanoid" id="A0A0D0DM05"/>
<proteinExistence type="predicted"/>
<dbReference type="AlphaFoldDB" id="A0A0D0DM05"/>
<protein>
    <submittedName>
        <fullName evidence="1">Uncharacterized protein</fullName>
    </submittedName>
</protein>
<dbReference type="Proteomes" id="UP000054538">
    <property type="component" value="Unassembled WGS sequence"/>
</dbReference>
<accession>A0A0D0DM05</accession>
<dbReference type="EMBL" id="KN825272">
    <property type="protein sequence ID" value="KIK92503.1"/>
    <property type="molecule type" value="Genomic_DNA"/>
</dbReference>
<name>A0A0D0DM05_9AGAM</name>
<evidence type="ECO:0000313" key="1">
    <source>
        <dbReference type="EMBL" id="KIK92503.1"/>
    </source>
</evidence>
<sequence>AQWDAEERPAQICELEGMMAADGLEVEQLNADWRNKLKRTHDQLQQSHQKLCTVKLQLCHAVACTIKALFTRHKGSQAFRLLSEGHIQWRHKPSLTSWHRQVACRHLWSSHQEDCSACWCTL</sequence>
<evidence type="ECO:0000313" key="2">
    <source>
        <dbReference type="Proteomes" id="UP000054538"/>
    </source>
</evidence>
<gene>
    <name evidence="1" type="ORF">PAXRUDRAFT_829890</name>
</gene>
<reference evidence="2" key="2">
    <citation type="submission" date="2015-01" db="EMBL/GenBank/DDBJ databases">
        <title>Evolutionary Origins and Diversification of the Mycorrhizal Mutualists.</title>
        <authorList>
            <consortium name="DOE Joint Genome Institute"/>
            <consortium name="Mycorrhizal Genomics Consortium"/>
            <person name="Kohler A."/>
            <person name="Kuo A."/>
            <person name="Nagy L.G."/>
            <person name="Floudas D."/>
            <person name="Copeland A."/>
            <person name="Barry K.W."/>
            <person name="Cichocki N."/>
            <person name="Veneault-Fourrey C."/>
            <person name="LaButti K."/>
            <person name="Lindquist E.A."/>
            <person name="Lipzen A."/>
            <person name="Lundell T."/>
            <person name="Morin E."/>
            <person name="Murat C."/>
            <person name="Riley R."/>
            <person name="Ohm R."/>
            <person name="Sun H."/>
            <person name="Tunlid A."/>
            <person name="Henrissat B."/>
            <person name="Grigoriev I.V."/>
            <person name="Hibbett D.S."/>
            <person name="Martin F."/>
        </authorList>
    </citation>
    <scope>NUCLEOTIDE SEQUENCE [LARGE SCALE GENOMIC DNA]</scope>
    <source>
        <strain evidence="2">Ve08.2h10</strain>
    </source>
</reference>
<dbReference type="HOGENOM" id="CLU_2032147_0_0_1"/>
<feature type="non-terminal residue" evidence="1">
    <location>
        <position position="1"/>
    </location>
</feature>
<keyword evidence="2" id="KW-1185">Reference proteome</keyword>
<reference evidence="1 2" key="1">
    <citation type="submission" date="2014-04" db="EMBL/GenBank/DDBJ databases">
        <authorList>
            <consortium name="DOE Joint Genome Institute"/>
            <person name="Kuo A."/>
            <person name="Kohler A."/>
            <person name="Jargeat P."/>
            <person name="Nagy L.G."/>
            <person name="Floudas D."/>
            <person name="Copeland A."/>
            <person name="Barry K.W."/>
            <person name="Cichocki N."/>
            <person name="Veneault-Fourrey C."/>
            <person name="LaButti K."/>
            <person name="Lindquist E.A."/>
            <person name="Lipzen A."/>
            <person name="Lundell T."/>
            <person name="Morin E."/>
            <person name="Murat C."/>
            <person name="Sun H."/>
            <person name="Tunlid A."/>
            <person name="Henrissat B."/>
            <person name="Grigoriev I.V."/>
            <person name="Hibbett D.S."/>
            <person name="Martin F."/>
            <person name="Nordberg H.P."/>
            <person name="Cantor M.N."/>
            <person name="Hua S.X."/>
        </authorList>
    </citation>
    <scope>NUCLEOTIDE SEQUENCE [LARGE SCALE GENOMIC DNA]</scope>
    <source>
        <strain evidence="1 2">Ve08.2h10</strain>
    </source>
</reference>